<keyword evidence="4" id="KW-1185">Reference proteome</keyword>
<dbReference type="eggNOG" id="COG0015">
    <property type="taxonomic scope" value="Bacteria"/>
</dbReference>
<dbReference type="AlphaFoldDB" id="F8F3P3"/>
<dbReference type="PANTHER" id="PTHR43172:SF1">
    <property type="entry name" value="ADENYLOSUCCINATE LYASE"/>
    <property type="match status" value="1"/>
</dbReference>
<evidence type="ECO:0000313" key="3">
    <source>
        <dbReference type="EMBL" id="AEJ19987.1"/>
    </source>
</evidence>
<dbReference type="Gene3D" id="1.20.200.10">
    <property type="entry name" value="Fumarase/aspartase (Central domain)"/>
    <property type="match status" value="1"/>
</dbReference>
<dbReference type="InterPro" id="IPR019468">
    <property type="entry name" value="AdenyloSucc_lyase_C"/>
</dbReference>
<dbReference type="SUPFAM" id="SSF48557">
    <property type="entry name" value="L-aspartase-like"/>
    <property type="match status" value="1"/>
</dbReference>
<dbReference type="GO" id="GO:0044208">
    <property type="term" value="P:'de novo' AMP biosynthetic process"/>
    <property type="evidence" value="ECO:0007669"/>
    <property type="project" value="TreeGrafter"/>
</dbReference>
<dbReference type="HOGENOM" id="CLU_030949_0_1_12"/>
<dbReference type="InterPro" id="IPR024083">
    <property type="entry name" value="Fumarase/histidase_N"/>
</dbReference>
<dbReference type="InterPro" id="IPR020557">
    <property type="entry name" value="Fumarate_lyase_CS"/>
</dbReference>
<dbReference type="Gene3D" id="1.10.275.10">
    <property type="entry name" value="Fumarase/aspartase (N-terminal domain)"/>
    <property type="match status" value="1"/>
</dbReference>
<evidence type="ECO:0000313" key="4">
    <source>
        <dbReference type="Proteomes" id="UP000000503"/>
    </source>
</evidence>
<dbReference type="KEGG" id="scd:Spica_1850"/>
<dbReference type="EMBL" id="CP002868">
    <property type="protein sequence ID" value="AEJ19987.1"/>
    <property type="molecule type" value="Genomic_DNA"/>
</dbReference>
<dbReference type="PRINTS" id="PR00145">
    <property type="entry name" value="ARGSUCLYASE"/>
</dbReference>
<dbReference type="EC" id="4.3.2.2" evidence="3"/>
<sequence length="488" mass="53772">MQARSIFQNLSPIDHRYSLSEKELFESLVPWISEEASISACVKAEIALIKAHLTLRGQDTQELLTALKKAESSIDPETVYSEEEKTHHNIRALVNVLKKAVPQEVAPLVHLGATSVDILDTALAYRMKGVTQYVVLPLLKKLELALCDLVEREAETPQVGRTHGQHAVPITVGFALSEYVSRLGKSILEIEKRSVELKGKLAGAVGAYNATSVLVKDPELLERLYLSELGLEASEHSTQLVEPEYLLRLLLEFNVAFGIIANLADDLRNLQRTEIGELKENFSADQVGSSTMPQKRNPWNSEHVKSLWKAFSPRVMTFFMDQISEHQRDLTNSASQRFVADYVAGFCQAVARMTTVIKGLGVDRERLLYNLRGGAGSEGGNAGRGSGIVGGVLAEPAYILLAETGVSDAHEVIRRITLQAEQEGLTFAQALEKQPEVLVRIGGKMAELGLVPSASDALSFFEHPERYCGLAVQKAQRLAVKYRSLMSR</sequence>
<gene>
    <name evidence="3" type="ordered locus">Spica_1850</name>
</gene>
<evidence type="ECO:0000259" key="2">
    <source>
        <dbReference type="SMART" id="SM00998"/>
    </source>
</evidence>
<proteinExistence type="predicted"/>
<evidence type="ECO:0000256" key="1">
    <source>
        <dbReference type="ARBA" id="ARBA00023239"/>
    </source>
</evidence>
<dbReference type="Proteomes" id="UP000000503">
    <property type="component" value="Chromosome"/>
</dbReference>
<dbReference type="InterPro" id="IPR000362">
    <property type="entry name" value="Fumarate_lyase_fam"/>
</dbReference>
<dbReference type="OrthoDB" id="9768878at2"/>
<organism evidence="3 4">
    <name type="scientific">Gracilinema caldarium (strain ATCC 51460 / DSM 7334 / H1)</name>
    <name type="common">Treponema caldarium</name>
    <dbReference type="NCBI Taxonomy" id="744872"/>
    <lineage>
        <taxon>Bacteria</taxon>
        <taxon>Pseudomonadati</taxon>
        <taxon>Spirochaetota</taxon>
        <taxon>Spirochaetia</taxon>
        <taxon>Spirochaetales</taxon>
        <taxon>Breznakiellaceae</taxon>
        <taxon>Gracilinema</taxon>
    </lineage>
</organism>
<dbReference type="SMART" id="SM00998">
    <property type="entry name" value="ADSL_C"/>
    <property type="match status" value="1"/>
</dbReference>
<protein>
    <submittedName>
        <fullName evidence="3">Adenylosuccinate lyase</fullName>
        <ecNumber evidence="3">4.3.2.2</ecNumber>
    </submittedName>
</protein>
<dbReference type="GO" id="GO:0004018">
    <property type="term" value="F:N6-(1,2-dicarboxyethyl)AMP AMP-lyase (fumarate-forming) activity"/>
    <property type="evidence" value="ECO:0007669"/>
    <property type="project" value="TreeGrafter"/>
</dbReference>
<dbReference type="STRING" id="744872.Spica_1850"/>
<dbReference type="Pfam" id="PF00206">
    <property type="entry name" value="Lyase_1"/>
    <property type="match status" value="1"/>
</dbReference>
<dbReference type="PANTHER" id="PTHR43172">
    <property type="entry name" value="ADENYLOSUCCINATE LYASE"/>
    <property type="match status" value="1"/>
</dbReference>
<reference evidence="4" key="1">
    <citation type="journal article" date="2013" name="Stand. Genomic Sci.">
        <title>Genome sequence of the thermophilic fresh-water bacterium Spirochaeta caldaria type strain (H1(T)), reclassification of Spirochaeta caldaria, Spirochaeta stenostrepta, and Spirochaeta zuelzerae in the genus Treponema as Treponema caldaria comb. nov., Treponema stenostrepta comb. nov., and Treponema zuelzerae comb. nov., and emendation of the genus Treponema.</title>
        <authorList>
            <person name="Abt B."/>
            <person name="Goker M."/>
            <person name="Scheuner C."/>
            <person name="Han C."/>
            <person name="Lu M."/>
            <person name="Misra M."/>
            <person name="Lapidus A."/>
            <person name="Nolan M."/>
            <person name="Lucas S."/>
            <person name="Hammon N."/>
            <person name="Deshpande S."/>
            <person name="Cheng J.F."/>
            <person name="Tapia R."/>
            <person name="Goodwin L.A."/>
            <person name="Pitluck S."/>
            <person name="Liolios K."/>
            <person name="Pagani I."/>
            <person name="Ivanova N."/>
            <person name="Mavromatis K."/>
            <person name="Mikhailova N."/>
            <person name="Huntemann M."/>
            <person name="Pati A."/>
            <person name="Chen A."/>
            <person name="Palaniappan K."/>
            <person name="Land M."/>
            <person name="Hauser L."/>
            <person name="Jeffries C.D."/>
            <person name="Rohde M."/>
            <person name="Spring S."/>
            <person name="Gronow S."/>
            <person name="Detter J.C."/>
            <person name="Bristow J."/>
            <person name="Eisen J.A."/>
            <person name="Markowitz V."/>
            <person name="Hugenholtz P."/>
            <person name="Kyrpides N.C."/>
            <person name="Woyke T."/>
            <person name="Klenk H.P."/>
        </authorList>
    </citation>
    <scope>NUCLEOTIDE SEQUENCE</scope>
    <source>
        <strain evidence="4">ATCC 51460 / DSM 7334 / H1</strain>
    </source>
</reference>
<feature type="domain" description="Adenylosuccinate lyase C-terminal" evidence="2">
    <location>
        <begin position="389"/>
        <end position="479"/>
    </location>
</feature>
<name>F8F3P3_GRAC1</name>
<dbReference type="PROSITE" id="PS00163">
    <property type="entry name" value="FUMARATE_LYASES"/>
    <property type="match status" value="1"/>
</dbReference>
<dbReference type="GO" id="GO:0070626">
    <property type="term" value="F:(S)-2-(5-amino-1-(5-phospho-D-ribosyl)imidazole-4-carboxamido) succinate lyase (fumarate-forming) activity"/>
    <property type="evidence" value="ECO:0007669"/>
    <property type="project" value="TreeGrafter"/>
</dbReference>
<accession>F8F3P3</accession>
<dbReference type="CDD" id="cd01595">
    <property type="entry name" value="Adenylsuccinate_lyase_like"/>
    <property type="match status" value="1"/>
</dbReference>
<dbReference type="InterPro" id="IPR008948">
    <property type="entry name" value="L-Aspartase-like"/>
</dbReference>
<dbReference type="InterPro" id="IPR022761">
    <property type="entry name" value="Fumarate_lyase_N"/>
</dbReference>
<dbReference type="PRINTS" id="PR00149">
    <property type="entry name" value="FUMRATELYASE"/>
</dbReference>
<dbReference type="GO" id="GO:0005829">
    <property type="term" value="C:cytosol"/>
    <property type="evidence" value="ECO:0007669"/>
    <property type="project" value="TreeGrafter"/>
</dbReference>
<keyword evidence="1 3" id="KW-0456">Lyase</keyword>
<dbReference type="RefSeq" id="WP_013969278.1">
    <property type="nucleotide sequence ID" value="NC_015732.1"/>
</dbReference>